<dbReference type="InterPro" id="IPR027417">
    <property type="entry name" value="P-loop_NTPase"/>
</dbReference>
<organism evidence="1 2">
    <name type="scientific">Mesorhizobium neociceri</name>
    <dbReference type="NCBI Taxonomy" id="1307853"/>
    <lineage>
        <taxon>Bacteria</taxon>
        <taxon>Pseudomonadati</taxon>
        <taxon>Pseudomonadota</taxon>
        <taxon>Alphaproteobacteria</taxon>
        <taxon>Hyphomicrobiales</taxon>
        <taxon>Phyllobacteriaceae</taxon>
        <taxon>Mesorhizobium</taxon>
    </lineage>
</organism>
<protein>
    <submittedName>
        <fullName evidence="1">Uncharacterized protein</fullName>
    </submittedName>
</protein>
<evidence type="ECO:0000313" key="1">
    <source>
        <dbReference type="EMBL" id="MBA1141129.1"/>
    </source>
</evidence>
<dbReference type="Proteomes" id="UP000558284">
    <property type="component" value="Unassembled WGS sequence"/>
</dbReference>
<accession>A0A838B5J1</accession>
<evidence type="ECO:0000313" key="2">
    <source>
        <dbReference type="Proteomes" id="UP000558284"/>
    </source>
</evidence>
<reference evidence="1 2" key="1">
    <citation type="submission" date="2020-07" db="EMBL/GenBank/DDBJ databases">
        <title>Definition of the novel symbiovar canariense within Mesorhizobium novociceri, a new species of genus Mesorhizobium nodulating Cicer canariense in the Caldera de Taburiente National Park (La Palma, Canary Islands).</title>
        <authorList>
            <person name="Leon-Barrios M."/>
            <person name="Perez-Yepez J."/>
            <person name="Flores-Felix J.D."/>
            <person name="Ramirez-Baena M.H."/>
            <person name="Pulido-Suarez L."/>
            <person name="Igual J.M."/>
            <person name="Velazquez E."/>
            <person name="Peix A."/>
        </authorList>
    </citation>
    <scope>NUCLEOTIDE SEQUENCE [LARGE SCALE GENOMIC DNA]</scope>
    <source>
        <strain evidence="1 2">CCANP35</strain>
    </source>
</reference>
<proteinExistence type="predicted"/>
<sequence length="403" mass="44109">MAATSTVAQGMNFPSELVIIAEDSRFEAEANKREVLEAQELLNAAGRAGRAGQHANGIVLVIPGRVVGIDIGDAKIGAHWTTLQKIFGQSDQCLEIDDPLTAVLDRVHAEVAAADGFERYAIARLASAGIANALVKSLAGYRARKKGDDKWLDERIQAAASFYKDQAGESKEQLAEYQVSSKLGVPLAVVTRLSPEIIDDGAMTIMRWMEWLLEWVSKNLDLFDQMFRPATIDDLLGSAINTVADSSERGKIALPLLTELTRLWLAGKPLSELQLAVGTDADKLKTCVDARKFVLRVVPELAYLFGIPAFLIQSRQALEGDTPKELAASLAKLGVCLRFGFESVELLALGYYLRAHKLSRRQVHEQFESVSPYLREAPEGEHWEGTIGRVEDAIIAELNGRGI</sequence>
<gene>
    <name evidence="1" type="ORF">H0241_12795</name>
</gene>
<dbReference type="SUPFAM" id="SSF52540">
    <property type="entry name" value="P-loop containing nucleoside triphosphate hydrolases"/>
    <property type="match status" value="1"/>
</dbReference>
<dbReference type="RefSeq" id="WP_181057887.1">
    <property type="nucleotide sequence ID" value="NZ_JACDTY010000005.1"/>
</dbReference>
<keyword evidence="2" id="KW-1185">Reference proteome</keyword>
<dbReference type="EMBL" id="JACDTY010000005">
    <property type="protein sequence ID" value="MBA1141129.1"/>
    <property type="molecule type" value="Genomic_DNA"/>
</dbReference>
<dbReference type="Gene3D" id="3.40.50.300">
    <property type="entry name" value="P-loop containing nucleotide triphosphate hydrolases"/>
    <property type="match status" value="1"/>
</dbReference>
<comment type="caution">
    <text evidence="1">The sequence shown here is derived from an EMBL/GenBank/DDBJ whole genome shotgun (WGS) entry which is preliminary data.</text>
</comment>
<dbReference type="AlphaFoldDB" id="A0A838B5J1"/>
<name>A0A838B5J1_9HYPH</name>